<feature type="domain" description="Cardiolipin synthase N-terminal" evidence="8">
    <location>
        <begin position="12"/>
        <end position="56"/>
    </location>
</feature>
<evidence type="ECO:0000256" key="2">
    <source>
        <dbReference type="ARBA" id="ARBA00022475"/>
    </source>
</evidence>
<gene>
    <name evidence="9" type="ORF">E3N84_04425</name>
</gene>
<sequence>MYFLLSILPLLLMIGALVDLITIDPSRVKHLPKFGWIIIAILLPLIGSILWFVIGREYVQVVDRGGFGDPRRREQSTAPTMDFGRAARADRMADSGDTEAQLAALNREIAAHERAERIRHLEEELEAKRREKGSES</sequence>
<dbReference type="EMBL" id="SOFI01000003">
    <property type="protein sequence ID" value="TFB79365.1"/>
    <property type="molecule type" value="Genomic_DNA"/>
</dbReference>
<dbReference type="InterPro" id="IPR027379">
    <property type="entry name" value="CLS_N"/>
</dbReference>
<name>A0A4R8VA05_9MICO</name>
<organism evidence="9 10">
    <name type="scientific">Terrimesophilobacter mesophilus</name>
    <dbReference type="NCBI Taxonomy" id="433647"/>
    <lineage>
        <taxon>Bacteria</taxon>
        <taxon>Bacillati</taxon>
        <taxon>Actinomycetota</taxon>
        <taxon>Actinomycetes</taxon>
        <taxon>Micrococcales</taxon>
        <taxon>Microbacteriaceae</taxon>
        <taxon>Terrimesophilobacter</taxon>
    </lineage>
</organism>
<dbReference type="RefSeq" id="WP_104095239.1">
    <property type="nucleotide sequence ID" value="NZ_JACHBP010000001.1"/>
</dbReference>
<comment type="subcellular location">
    <subcellularLocation>
        <location evidence="1">Cell membrane</location>
        <topology evidence="1">Multi-pass membrane protein</topology>
    </subcellularLocation>
</comment>
<keyword evidence="2" id="KW-1003">Cell membrane</keyword>
<comment type="caution">
    <text evidence="9">The sequence shown here is derived from an EMBL/GenBank/DDBJ whole genome shotgun (WGS) entry which is preliminary data.</text>
</comment>
<dbReference type="Proteomes" id="UP000298488">
    <property type="component" value="Unassembled WGS sequence"/>
</dbReference>
<dbReference type="GO" id="GO:0005886">
    <property type="term" value="C:plasma membrane"/>
    <property type="evidence" value="ECO:0007669"/>
    <property type="project" value="UniProtKB-SubCell"/>
</dbReference>
<keyword evidence="6" id="KW-0175">Coiled coil</keyword>
<keyword evidence="5 7" id="KW-0472">Membrane</keyword>
<evidence type="ECO:0000256" key="1">
    <source>
        <dbReference type="ARBA" id="ARBA00004651"/>
    </source>
</evidence>
<evidence type="ECO:0000256" key="3">
    <source>
        <dbReference type="ARBA" id="ARBA00022692"/>
    </source>
</evidence>
<evidence type="ECO:0000259" key="8">
    <source>
        <dbReference type="Pfam" id="PF13396"/>
    </source>
</evidence>
<feature type="coiled-coil region" evidence="6">
    <location>
        <begin position="95"/>
        <end position="131"/>
    </location>
</feature>
<keyword evidence="10" id="KW-1185">Reference proteome</keyword>
<evidence type="ECO:0000256" key="7">
    <source>
        <dbReference type="SAM" id="Phobius"/>
    </source>
</evidence>
<keyword evidence="4 7" id="KW-1133">Transmembrane helix</keyword>
<feature type="transmembrane region" description="Helical" evidence="7">
    <location>
        <begin position="34"/>
        <end position="54"/>
    </location>
</feature>
<reference evidence="9 10" key="1">
    <citation type="submission" date="2019-03" db="EMBL/GenBank/DDBJ databases">
        <title>Genomics of glacier-inhabiting Cryobacterium strains.</title>
        <authorList>
            <person name="Liu Q."/>
            <person name="Xin Y.-H."/>
        </authorList>
    </citation>
    <scope>NUCLEOTIDE SEQUENCE [LARGE SCALE GENOMIC DNA]</scope>
    <source>
        <strain evidence="9 10">CGMCC 1.10440</strain>
    </source>
</reference>
<protein>
    <recommendedName>
        <fullName evidence="8">Cardiolipin synthase N-terminal domain-containing protein</fullName>
    </recommendedName>
</protein>
<dbReference type="Pfam" id="PF13396">
    <property type="entry name" value="PLDc_N"/>
    <property type="match status" value="1"/>
</dbReference>
<keyword evidence="3 7" id="KW-0812">Transmembrane</keyword>
<dbReference type="OrthoDB" id="3298527at2"/>
<dbReference type="AlphaFoldDB" id="A0A4R8VA05"/>
<proteinExistence type="predicted"/>
<evidence type="ECO:0000256" key="4">
    <source>
        <dbReference type="ARBA" id="ARBA00022989"/>
    </source>
</evidence>
<evidence type="ECO:0000256" key="5">
    <source>
        <dbReference type="ARBA" id="ARBA00023136"/>
    </source>
</evidence>
<evidence type="ECO:0000313" key="10">
    <source>
        <dbReference type="Proteomes" id="UP000298488"/>
    </source>
</evidence>
<evidence type="ECO:0000256" key="6">
    <source>
        <dbReference type="SAM" id="Coils"/>
    </source>
</evidence>
<accession>A0A4R8VA05</accession>
<evidence type="ECO:0000313" key="9">
    <source>
        <dbReference type="EMBL" id="TFB79365.1"/>
    </source>
</evidence>